<dbReference type="RefSeq" id="WP_344617534.1">
    <property type="nucleotide sequence ID" value="NZ_BAAARV010000075.1"/>
</dbReference>
<protein>
    <submittedName>
        <fullName evidence="2">VOC family protein</fullName>
    </submittedName>
</protein>
<dbReference type="PROSITE" id="PS51819">
    <property type="entry name" value="VOC"/>
    <property type="match status" value="1"/>
</dbReference>
<dbReference type="SUPFAM" id="SSF54593">
    <property type="entry name" value="Glyoxalase/Bleomycin resistance protein/Dihydroxybiphenyl dioxygenase"/>
    <property type="match status" value="1"/>
</dbReference>
<comment type="caution">
    <text evidence="2">The sequence shown here is derived from an EMBL/GenBank/DDBJ whole genome shotgun (WGS) entry which is preliminary data.</text>
</comment>
<evidence type="ECO:0000313" key="2">
    <source>
        <dbReference type="EMBL" id="GAA2373901.1"/>
    </source>
</evidence>
<feature type="domain" description="VOC" evidence="1">
    <location>
        <begin position="4"/>
        <end position="111"/>
    </location>
</feature>
<reference evidence="3" key="1">
    <citation type="journal article" date="2019" name="Int. J. Syst. Evol. Microbiol.">
        <title>The Global Catalogue of Microorganisms (GCM) 10K type strain sequencing project: providing services to taxonomists for standard genome sequencing and annotation.</title>
        <authorList>
            <consortium name="The Broad Institute Genomics Platform"/>
            <consortium name="The Broad Institute Genome Sequencing Center for Infectious Disease"/>
            <person name="Wu L."/>
            <person name="Ma J."/>
        </authorList>
    </citation>
    <scope>NUCLEOTIDE SEQUENCE [LARGE SCALE GENOMIC DNA]</scope>
    <source>
        <strain evidence="3">JCM 3272</strain>
    </source>
</reference>
<dbReference type="EMBL" id="BAAARV010000075">
    <property type="protein sequence ID" value="GAA2373901.1"/>
    <property type="molecule type" value="Genomic_DNA"/>
</dbReference>
<accession>A0ABP5UCM2</accession>
<name>A0ABP5UCM2_9ACTN</name>
<dbReference type="PANTHER" id="PTHR33993">
    <property type="entry name" value="GLYOXALASE-RELATED"/>
    <property type="match status" value="1"/>
</dbReference>
<dbReference type="Proteomes" id="UP001501444">
    <property type="component" value="Unassembled WGS sequence"/>
</dbReference>
<dbReference type="Pfam" id="PF18029">
    <property type="entry name" value="Glyoxalase_6"/>
    <property type="match status" value="1"/>
</dbReference>
<evidence type="ECO:0000313" key="3">
    <source>
        <dbReference type="Proteomes" id="UP001501444"/>
    </source>
</evidence>
<dbReference type="InterPro" id="IPR041581">
    <property type="entry name" value="Glyoxalase_6"/>
</dbReference>
<keyword evidence="3" id="KW-1185">Reference proteome</keyword>
<dbReference type="Gene3D" id="3.10.180.10">
    <property type="entry name" value="2,3-Dihydroxybiphenyl 1,2-Dioxygenase, domain 1"/>
    <property type="match status" value="1"/>
</dbReference>
<dbReference type="InterPro" id="IPR052164">
    <property type="entry name" value="Anthracycline_SecMetBiosynth"/>
</dbReference>
<gene>
    <name evidence="2" type="ORF">GCM10010170_076670</name>
</gene>
<dbReference type="InterPro" id="IPR029068">
    <property type="entry name" value="Glyas_Bleomycin-R_OHBP_Dase"/>
</dbReference>
<sequence length="122" mass="12509">MSSPIVHIDIHGGDEAAQHRFYAELFGWQVDAKGPGYALVRTPPGGPDGALVESEDAPGVVFGVAVDDLDAAVERAAALGGTVVMPPTDNGWVVKAQVTDPAGNRVTLVRSTPTNVGYTAAG</sequence>
<organism evidence="2 3">
    <name type="scientific">Dactylosporangium salmoneum</name>
    <dbReference type="NCBI Taxonomy" id="53361"/>
    <lineage>
        <taxon>Bacteria</taxon>
        <taxon>Bacillati</taxon>
        <taxon>Actinomycetota</taxon>
        <taxon>Actinomycetes</taxon>
        <taxon>Micromonosporales</taxon>
        <taxon>Micromonosporaceae</taxon>
        <taxon>Dactylosporangium</taxon>
    </lineage>
</organism>
<evidence type="ECO:0000259" key="1">
    <source>
        <dbReference type="PROSITE" id="PS51819"/>
    </source>
</evidence>
<dbReference type="PANTHER" id="PTHR33993:SF14">
    <property type="entry name" value="GB|AAF24581.1"/>
    <property type="match status" value="1"/>
</dbReference>
<proteinExistence type="predicted"/>
<dbReference type="InterPro" id="IPR037523">
    <property type="entry name" value="VOC_core"/>
</dbReference>